<name>A0ABP0VQL2_9BRYO</name>
<reference evidence="1" key="1">
    <citation type="submission" date="2024-02" db="EMBL/GenBank/DDBJ databases">
        <authorList>
            <consortium name="ELIXIR-Norway"/>
            <consortium name="Elixir Norway"/>
        </authorList>
    </citation>
    <scope>NUCLEOTIDE SEQUENCE</scope>
</reference>
<accession>A0ABP0VQL2</accession>
<dbReference type="Proteomes" id="UP001497444">
    <property type="component" value="Chromosome 10"/>
</dbReference>
<proteinExistence type="predicted"/>
<evidence type="ECO:0000313" key="1">
    <source>
        <dbReference type="EMBL" id="CAK9256764.1"/>
    </source>
</evidence>
<evidence type="ECO:0000313" key="2">
    <source>
        <dbReference type="Proteomes" id="UP001497444"/>
    </source>
</evidence>
<keyword evidence="2" id="KW-1185">Reference proteome</keyword>
<gene>
    <name evidence="1" type="ORF">CSSPJE1EN1_LOCUS2242</name>
</gene>
<organism evidence="1 2">
    <name type="scientific">Sphagnum jensenii</name>
    <dbReference type="NCBI Taxonomy" id="128206"/>
    <lineage>
        <taxon>Eukaryota</taxon>
        <taxon>Viridiplantae</taxon>
        <taxon>Streptophyta</taxon>
        <taxon>Embryophyta</taxon>
        <taxon>Bryophyta</taxon>
        <taxon>Sphagnophytina</taxon>
        <taxon>Sphagnopsida</taxon>
        <taxon>Sphagnales</taxon>
        <taxon>Sphagnaceae</taxon>
        <taxon>Sphagnum</taxon>
    </lineage>
</organism>
<protein>
    <submittedName>
        <fullName evidence="1">Uncharacterized protein</fullName>
    </submittedName>
</protein>
<dbReference type="EMBL" id="OZ020105">
    <property type="protein sequence ID" value="CAK9256764.1"/>
    <property type="molecule type" value="Genomic_DNA"/>
</dbReference>
<sequence length="72" mass="7701">MLDAGLHLFMLTHEPFASKLQPMTFKVEVGSRGGSKVPMVPTKMDKVVVHLEGGTNSVSAKSDNPHTGIVLV</sequence>